<keyword evidence="1" id="KW-0732">Signal</keyword>
<keyword evidence="3" id="KW-1185">Reference proteome</keyword>
<evidence type="ECO:0000256" key="1">
    <source>
        <dbReference type="SAM" id="SignalP"/>
    </source>
</evidence>
<dbReference type="Pfam" id="PF06267">
    <property type="entry name" value="DUF1028"/>
    <property type="match status" value="1"/>
</dbReference>
<proteinExistence type="predicted"/>
<protein>
    <submittedName>
        <fullName evidence="2">DUF1028 domain-containing protein</fullName>
    </submittedName>
</protein>
<comment type="caution">
    <text evidence="2">The sequence shown here is derived from an EMBL/GenBank/DDBJ whole genome shotgun (WGS) entry which is preliminary data.</text>
</comment>
<reference evidence="2 3" key="1">
    <citation type="submission" date="2019-06" db="EMBL/GenBank/DDBJ databases">
        <authorList>
            <person name="Livingstone P."/>
            <person name="Whitworth D."/>
        </authorList>
    </citation>
    <scope>NUCLEOTIDE SEQUENCE [LARGE SCALE GENOMIC DNA]</scope>
    <source>
        <strain evidence="2 3">AM401</strain>
    </source>
</reference>
<dbReference type="SUPFAM" id="SSF56235">
    <property type="entry name" value="N-terminal nucleophile aminohydrolases (Ntn hydrolases)"/>
    <property type="match status" value="1"/>
</dbReference>
<evidence type="ECO:0000313" key="3">
    <source>
        <dbReference type="Proteomes" id="UP000315369"/>
    </source>
</evidence>
<gene>
    <name evidence="2" type="ORF">FJV41_29785</name>
</gene>
<dbReference type="SUPFAM" id="SSF48452">
    <property type="entry name" value="TPR-like"/>
    <property type="match status" value="1"/>
</dbReference>
<dbReference type="OrthoDB" id="9790012at2"/>
<feature type="signal peptide" evidence="1">
    <location>
        <begin position="1"/>
        <end position="17"/>
    </location>
</feature>
<dbReference type="EMBL" id="VIFM01000145">
    <property type="protein sequence ID" value="TQF12289.1"/>
    <property type="molecule type" value="Genomic_DNA"/>
</dbReference>
<dbReference type="InterPro" id="IPR011990">
    <property type="entry name" value="TPR-like_helical_dom_sf"/>
</dbReference>
<sequence>MSRLAACLVLLTLPAVAAEPALTPRRPVHTYSIVARDPVTGDLGVAVQSHWFSVGATVPWAEAGVGAVATQSFVDPSYGRLGLELMRAGRSAPDALNGLLAADSASNVRQVAMVDAQGRVSAHTGRSCIAAAGHVVGEGFSVQANMMDKATVWPAMSQAYRDSKGDLAERMLTALEAAEAQGGDIRGKQSAALIVVSAKSTGRPWQDRRFDLRIEDHPEPLKELRRLVTLQRAYNFMNEGDLALEHKDTDAALAAYSSAEKLAPGNMEMVFWHAISLVGVGRVDEALPLLQRTYTADPRWRELVTRLPAAGLLPDDPKLLSRLTGTKPKPAK</sequence>
<dbReference type="InterPro" id="IPR010430">
    <property type="entry name" value="DUF1028"/>
</dbReference>
<name>A0A540WTE8_9BACT</name>
<dbReference type="PANTHER" id="PTHR39328:SF1">
    <property type="entry name" value="BLL2871 PROTEIN"/>
    <property type="match status" value="1"/>
</dbReference>
<dbReference type="AlphaFoldDB" id="A0A540WTE8"/>
<dbReference type="Proteomes" id="UP000315369">
    <property type="component" value="Unassembled WGS sequence"/>
</dbReference>
<dbReference type="Gene3D" id="1.25.40.10">
    <property type="entry name" value="Tetratricopeptide repeat domain"/>
    <property type="match status" value="1"/>
</dbReference>
<evidence type="ECO:0000313" key="2">
    <source>
        <dbReference type="EMBL" id="TQF12289.1"/>
    </source>
</evidence>
<accession>A0A540WTE8</accession>
<dbReference type="InterPro" id="IPR029055">
    <property type="entry name" value="Ntn_hydrolases_N"/>
</dbReference>
<dbReference type="PANTHER" id="PTHR39328">
    <property type="entry name" value="BLL2871 PROTEIN"/>
    <property type="match status" value="1"/>
</dbReference>
<organism evidence="2 3">
    <name type="scientific">Myxococcus llanfairpwllgwyngyllgogerychwyrndrobwllllantysiliogogogochensis</name>
    <dbReference type="NCBI Taxonomy" id="2590453"/>
    <lineage>
        <taxon>Bacteria</taxon>
        <taxon>Pseudomonadati</taxon>
        <taxon>Myxococcota</taxon>
        <taxon>Myxococcia</taxon>
        <taxon>Myxococcales</taxon>
        <taxon>Cystobacterineae</taxon>
        <taxon>Myxococcaceae</taxon>
        <taxon>Myxococcus</taxon>
    </lineage>
</organism>
<feature type="chain" id="PRO_5022000430" evidence="1">
    <location>
        <begin position="18"/>
        <end position="332"/>
    </location>
</feature>
<dbReference type="RefSeq" id="WP_141645968.1">
    <property type="nucleotide sequence ID" value="NZ_VIFM01000145.1"/>
</dbReference>
<dbReference type="Gene3D" id="3.60.20.10">
    <property type="entry name" value="Glutamine Phosphoribosylpyrophosphate, subunit 1, domain 1"/>
    <property type="match status" value="1"/>
</dbReference>